<sequence>MATALCSSQWLSWKNGAPNVAQTSRQIFAISIREQRDRHLMFNQGEAIQKALQTDGGYSLPRALSGIFRIGFCASLPEALLHHWRGRPSTLALRRQLYKDLALRGTLAEPGLGRILGCPRRVEQPSRRGKETGAGG</sequence>
<dbReference type="Proteomes" id="UP000290572">
    <property type="component" value="Unassembled WGS sequence"/>
</dbReference>
<dbReference type="AlphaFoldDB" id="A0A498MIG8"/>
<evidence type="ECO:0000313" key="3">
    <source>
        <dbReference type="Proteomes" id="UP000290572"/>
    </source>
</evidence>
<name>A0A498MIG8_LABRO</name>
<evidence type="ECO:0000313" key="2">
    <source>
        <dbReference type="EMBL" id="RXN19940.1"/>
    </source>
</evidence>
<accession>A0A498MIG8</accession>
<evidence type="ECO:0000313" key="1">
    <source>
        <dbReference type="EMBL" id="RXN03945.1"/>
    </source>
</evidence>
<dbReference type="EMBL" id="QBIY01012656">
    <property type="protein sequence ID" value="RXN19940.1"/>
    <property type="molecule type" value="Genomic_DNA"/>
</dbReference>
<protein>
    <submittedName>
        <fullName evidence="2">Uncharacterized protein</fullName>
    </submittedName>
</protein>
<keyword evidence="3" id="KW-1185">Reference proteome</keyword>
<gene>
    <name evidence="2" type="ORF">ROHU_007157</name>
    <name evidence="1" type="ORF">ROHU_034269</name>
</gene>
<organism evidence="2 3">
    <name type="scientific">Labeo rohita</name>
    <name type="common">Indian major carp</name>
    <name type="synonym">Cyprinus rohita</name>
    <dbReference type="NCBI Taxonomy" id="84645"/>
    <lineage>
        <taxon>Eukaryota</taxon>
        <taxon>Metazoa</taxon>
        <taxon>Chordata</taxon>
        <taxon>Craniata</taxon>
        <taxon>Vertebrata</taxon>
        <taxon>Euteleostomi</taxon>
        <taxon>Actinopterygii</taxon>
        <taxon>Neopterygii</taxon>
        <taxon>Teleostei</taxon>
        <taxon>Ostariophysi</taxon>
        <taxon>Cypriniformes</taxon>
        <taxon>Cyprinidae</taxon>
        <taxon>Labeoninae</taxon>
        <taxon>Labeonini</taxon>
        <taxon>Labeo</taxon>
    </lineage>
</organism>
<reference evidence="2 3" key="1">
    <citation type="submission" date="2018-03" db="EMBL/GenBank/DDBJ databases">
        <title>Draft genome sequence of Rohu Carp (Labeo rohita).</title>
        <authorList>
            <person name="Das P."/>
            <person name="Kushwaha B."/>
            <person name="Joshi C.G."/>
            <person name="Kumar D."/>
            <person name="Nagpure N.S."/>
            <person name="Sahoo L."/>
            <person name="Das S.P."/>
            <person name="Bit A."/>
            <person name="Patnaik S."/>
            <person name="Meher P.K."/>
            <person name="Jayasankar P."/>
            <person name="Koringa P.G."/>
            <person name="Patel N.V."/>
            <person name="Hinsu A.T."/>
            <person name="Kumar R."/>
            <person name="Pandey M."/>
            <person name="Agarwal S."/>
            <person name="Srivastava S."/>
            <person name="Singh M."/>
            <person name="Iquebal M.A."/>
            <person name="Jaiswal S."/>
            <person name="Angadi U.B."/>
            <person name="Kumar N."/>
            <person name="Raza M."/>
            <person name="Shah T.M."/>
            <person name="Rai A."/>
            <person name="Jena J.K."/>
        </authorList>
    </citation>
    <scope>NUCLEOTIDE SEQUENCE [LARGE SCALE GENOMIC DNA]</scope>
    <source>
        <strain evidence="2">DASCIFA01</strain>
        <tissue evidence="2">Testis</tissue>
    </source>
</reference>
<comment type="caution">
    <text evidence="2">The sequence shown here is derived from an EMBL/GenBank/DDBJ whole genome shotgun (WGS) entry which is preliminary data.</text>
</comment>
<proteinExistence type="predicted"/>
<dbReference type="EMBL" id="QBIY01013466">
    <property type="protein sequence ID" value="RXN03945.1"/>
    <property type="molecule type" value="Genomic_DNA"/>
</dbReference>